<evidence type="ECO:0000256" key="2">
    <source>
        <dbReference type="ARBA" id="ARBA00012438"/>
    </source>
</evidence>
<protein>
    <recommendedName>
        <fullName evidence="2">histidine kinase</fullName>
        <ecNumber evidence="2">2.7.13.3</ecNumber>
    </recommendedName>
</protein>
<dbReference type="InterPro" id="IPR035965">
    <property type="entry name" value="PAS-like_dom_sf"/>
</dbReference>
<keyword evidence="6" id="KW-0547">Nucleotide-binding</keyword>
<evidence type="ECO:0000256" key="4">
    <source>
        <dbReference type="ARBA" id="ARBA00022679"/>
    </source>
</evidence>
<evidence type="ECO:0000313" key="10">
    <source>
        <dbReference type="EMBL" id="MFD0916487.1"/>
    </source>
</evidence>
<evidence type="ECO:0000259" key="9">
    <source>
        <dbReference type="PROSITE" id="PS50113"/>
    </source>
</evidence>
<dbReference type="Pfam" id="PF07536">
    <property type="entry name" value="HWE_HK"/>
    <property type="match status" value="1"/>
</dbReference>
<dbReference type="Pfam" id="PF08448">
    <property type="entry name" value="PAS_4"/>
    <property type="match status" value="1"/>
</dbReference>
<dbReference type="SMART" id="SM00911">
    <property type="entry name" value="HWE_HK"/>
    <property type="match status" value="1"/>
</dbReference>
<gene>
    <name evidence="10" type="ORF">ACFQ14_08715</name>
</gene>
<organism evidence="10 11">
    <name type="scientific">Pseudahrensia aquimaris</name>
    <dbReference type="NCBI Taxonomy" id="744461"/>
    <lineage>
        <taxon>Bacteria</taxon>
        <taxon>Pseudomonadati</taxon>
        <taxon>Pseudomonadota</taxon>
        <taxon>Alphaproteobacteria</taxon>
        <taxon>Hyphomicrobiales</taxon>
        <taxon>Ahrensiaceae</taxon>
        <taxon>Pseudahrensia</taxon>
    </lineage>
</organism>
<comment type="caution">
    <text evidence="10">The sequence shown here is derived from an EMBL/GenBank/DDBJ whole genome shotgun (WGS) entry which is preliminary data.</text>
</comment>
<dbReference type="EMBL" id="JBHTJV010000006">
    <property type="protein sequence ID" value="MFD0916487.1"/>
    <property type="molecule type" value="Genomic_DNA"/>
</dbReference>
<evidence type="ECO:0000256" key="5">
    <source>
        <dbReference type="ARBA" id="ARBA00022737"/>
    </source>
</evidence>
<evidence type="ECO:0000313" key="11">
    <source>
        <dbReference type="Proteomes" id="UP001597101"/>
    </source>
</evidence>
<dbReference type="PANTHER" id="PTHR41523">
    <property type="entry name" value="TWO-COMPONENT SYSTEM SENSOR PROTEIN"/>
    <property type="match status" value="1"/>
</dbReference>
<dbReference type="GO" id="GO:0016301">
    <property type="term" value="F:kinase activity"/>
    <property type="evidence" value="ECO:0007669"/>
    <property type="project" value="UniProtKB-KW"/>
</dbReference>
<dbReference type="PROSITE" id="PS50113">
    <property type="entry name" value="PAC"/>
    <property type="match status" value="1"/>
</dbReference>
<keyword evidence="3" id="KW-0597">Phosphoprotein</keyword>
<dbReference type="InterPro" id="IPR013656">
    <property type="entry name" value="PAS_4"/>
</dbReference>
<dbReference type="RefSeq" id="WP_377212350.1">
    <property type="nucleotide sequence ID" value="NZ_JBHTJV010000006.1"/>
</dbReference>
<dbReference type="PANTHER" id="PTHR41523:SF7">
    <property type="entry name" value="HISTIDINE KINASE"/>
    <property type="match status" value="1"/>
</dbReference>
<name>A0ABW3FDD2_9HYPH</name>
<evidence type="ECO:0000256" key="1">
    <source>
        <dbReference type="ARBA" id="ARBA00000085"/>
    </source>
</evidence>
<accession>A0ABW3FDD2</accession>
<sequence>MPNSTEQGRAKHLLRALAGTEITVFYQDTDLRYRWMENPPAGWTVEDIVGKDEFGILPQAAAARAEEAKRFALETQSHQKVELLVDMPDGDRWFDLWIDPDFDDAGELQGILCFAIETTDKKRTEERLRDLLLEVSHRSRNLLSIVQSIARQTLSTPDNAESVRRFDERLRSLSASLAAVVEGQWDGATLCDLVELQTQVYSADHLGCAVQGVNPVLNPNAALHIGLALQELAVGTVRRSGAGLDAAKVSLTSVVEPSEGSTDGIIFEWREEITELAQNDNSGQQAVDSLLLNRVVPSAISGKAEIYQTQNELIYRLTVPALNFI</sequence>
<keyword evidence="11" id="KW-1185">Reference proteome</keyword>
<reference evidence="11" key="1">
    <citation type="journal article" date="2019" name="Int. J. Syst. Evol. Microbiol.">
        <title>The Global Catalogue of Microorganisms (GCM) 10K type strain sequencing project: providing services to taxonomists for standard genome sequencing and annotation.</title>
        <authorList>
            <consortium name="The Broad Institute Genomics Platform"/>
            <consortium name="The Broad Institute Genome Sequencing Center for Infectious Disease"/>
            <person name="Wu L."/>
            <person name="Ma J."/>
        </authorList>
    </citation>
    <scope>NUCLEOTIDE SEQUENCE [LARGE SCALE GENOMIC DNA]</scope>
    <source>
        <strain evidence="11">CCUG 60023</strain>
    </source>
</reference>
<keyword evidence="8" id="KW-0067">ATP-binding</keyword>
<evidence type="ECO:0000256" key="7">
    <source>
        <dbReference type="ARBA" id="ARBA00022777"/>
    </source>
</evidence>
<dbReference type="InterPro" id="IPR011102">
    <property type="entry name" value="Sig_transdc_His_kinase_HWE"/>
</dbReference>
<keyword evidence="4" id="KW-0808">Transferase</keyword>
<evidence type="ECO:0000256" key="6">
    <source>
        <dbReference type="ARBA" id="ARBA00022741"/>
    </source>
</evidence>
<dbReference type="Proteomes" id="UP001597101">
    <property type="component" value="Unassembled WGS sequence"/>
</dbReference>
<evidence type="ECO:0000256" key="8">
    <source>
        <dbReference type="ARBA" id="ARBA00022840"/>
    </source>
</evidence>
<dbReference type="EC" id="2.7.13.3" evidence="2"/>
<comment type="catalytic activity">
    <reaction evidence="1">
        <text>ATP + protein L-histidine = ADP + protein N-phospho-L-histidine.</text>
        <dbReference type="EC" id="2.7.13.3"/>
    </reaction>
</comment>
<proteinExistence type="predicted"/>
<dbReference type="Gene3D" id="3.30.450.20">
    <property type="entry name" value="PAS domain"/>
    <property type="match status" value="1"/>
</dbReference>
<keyword evidence="5" id="KW-0677">Repeat</keyword>
<dbReference type="InterPro" id="IPR000700">
    <property type="entry name" value="PAS-assoc_C"/>
</dbReference>
<dbReference type="SUPFAM" id="SSF55785">
    <property type="entry name" value="PYP-like sensor domain (PAS domain)"/>
    <property type="match status" value="1"/>
</dbReference>
<feature type="domain" description="PAC" evidence="9">
    <location>
        <begin position="79"/>
        <end position="130"/>
    </location>
</feature>
<evidence type="ECO:0000256" key="3">
    <source>
        <dbReference type="ARBA" id="ARBA00022553"/>
    </source>
</evidence>
<keyword evidence="7 10" id="KW-0418">Kinase</keyword>